<dbReference type="RefSeq" id="WP_345824442.1">
    <property type="nucleotide sequence ID" value="NZ_JBDIML010000002.1"/>
</dbReference>
<comment type="caution">
    <text evidence="2">The sequence shown here is derived from an EMBL/GenBank/DDBJ whole genome shotgun (WGS) entry which is preliminary data.</text>
</comment>
<organism evidence="2 3">
    <name type="scientific">Ornithinibacillus xuwenensis</name>
    <dbReference type="NCBI Taxonomy" id="3144668"/>
    <lineage>
        <taxon>Bacteria</taxon>
        <taxon>Bacillati</taxon>
        <taxon>Bacillota</taxon>
        <taxon>Bacilli</taxon>
        <taxon>Bacillales</taxon>
        <taxon>Bacillaceae</taxon>
        <taxon>Ornithinibacillus</taxon>
    </lineage>
</organism>
<keyword evidence="3" id="KW-1185">Reference proteome</keyword>
<sequence>MWWLASYLALVINLFIIWLMPKRLTKKEIYVTWFVIALINLSTDVLLSLDFRLYELAEPGVQLSVHVIELTLGPSYGIIYLNFMPEQNRKFYPYIAAWVAYAVIFEFIMVQVDFVNYSGWKLWYSAIYYVFAYLFLRWHLYYIRK</sequence>
<feature type="transmembrane region" description="Helical" evidence="1">
    <location>
        <begin position="91"/>
        <end position="110"/>
    </location>
</feature>
<feature type="transmembrane region" description="Helical" evidence="1">
    <location>
        <begin position="61"/>
        <end position="79"/>
    </location>
</feature>
<name>A0ABU9XGY7_9BACI</name>
<keyword evidence="1" id="KW-0812">Transmembrane</keyword>
<dbReference type="Proteomes" id="UP001444625">
    <property type="component" value="Unassembled WGS sequence"/>
</dbReference>
<accession>A0ABU9XGY7</accession>
<reference evidence="2 3" key="1">
    <citation type="submission" date="2024-05" db="EMBL/GenBank/DDBJ databases">
        <authorList>
            <person name="Haq I."/>
            <person name="Ullah Z."/>
            <person name="Ahmad R."/>
            <person name="Li M."/>
            <person name="Tong Y."/>
        </authorList>
    </citation>
    <scope>NUCLEOTIDE SEQUENCE [LARGE SCALE GENOMIC DNA]</scope>
    <source>
        <strain evidence="2 3">16A2E</strain>
    </source>
</reference>
<evidence type="ECO:0000256" key="1">
    <source>
        <dbReference type="SAM" id="Phobius"/>
    </source>
</evidence>
<feature type="transmembrane region" description="Helical" evidence="1">
    <location>
        <begin position="29"/>
        <end position="49"/>
    </location>
</feature>
<gene>
    <name evidence="2" type="ORF">ABC228_07270</name>
</gene>
<keyword evidence="1" id="KW-1133">Transmembrane helix</keyword>
<keyword evidence="1" id="KW-0472">Membrane</keyword>
<feature type="transmembrane region" description="Helical" evidence="1">
    <location>
        <begin position="6"/>
        <end position="22"/>
    </location>
</feature>
<dbReference type="NCBIfam" id="NF041644">
    <property type="entry name" value="CBO0543_fam"/>
    <property type="match status" value="1"/>
</dbReference>
<evidence type="ECO:0000313" key="3">
    <source>
        <dbReference type="Proteomes" id="UP001444625"/>
    </source>
</evidence>
<dbReference type="EMBL" id="JBDIML010000002">
    <property type="protein sequence ID" value="MEN2766981.1"/>
    <property type="molecule type" value="Genomic_DNA"/>
</dbReference>
<proteinExistence type="predicted"/>
<evidence type="ECO:0000313" key="2">
    <source>
        <dbReference type="EMBL" id="MEN2766981.1"/>
    </source>
</evidence>
<feature type="transmembrane region" description="Helical" evidence="1">
    <location>
        <begin position="122"/>
        <end position="143"/>
    </location>
</feature>
<dbReference type="InterPro" id="IPR048147">
    <property type="entry name" value="CBO0543-like"/>
</dbReference>
<protein>
    <submittedName>
        <fullName evidence="2">CBO0543 family protein</fullName>
    </submittedName>
</protein>